<keyword evidence="1" id="KW-1133">Transmembrane helix</keyword>
<organism evidence="2 3">
    <name type="scientific">Rhizobium subbaraonis</name>
    <dbReference type="NCBI Taxonomy" id="908946"/>
    <lineage>
        <taxon>Bacteria</taxon>
        <taxon>Pseudomonadati</taxon>
        <taxon>Pseudomonadota</taxon>
        <taxon>Alphaproteobacteria</taxon>
        <taxon>Hyphomicrobiales</taxon>
        <taxon>Rhizobiaceae</taxon>
        <taxon>Rhizobium/Agrobacterium group</taxon>
        <taxon>Rhizobium</taxon>
    </lineage>
</organism>
<reference evidence="2 3" key="1">
    <citation type="submission" date="2017-08" db="EMBL/GenBank/DDBJ databases">
        <authorList>
            <person name="de Groot N.N."/>
        </authorList>
    </citation>
    <scope>NUCLEOTIDE SEQUENCE [LARGE SCALE GENOMIC DNA]</scope>
    <source>
        <strain evidence="2 3">JC85</strain>
    </source>
</reference>
<evidence type="ECO:0000313" key="3">
    <source>
        <dbReference type="Proteomes" id="UP000219167"/>
    </source>
</evidence>
<dbReference type="OrthoDB" id="8400790at2"/>
<dbReference type="InterPro" id="IPR021682">
    <property type="entry name" value="DUF2933"/>
</dbReference>
<protein>
    <recommendedName>
        <fullName evidence="4">DUF2933 family protein</fullName>
    </recommendedName>
</protein>
<keyword evidence="1" id="KW-0812">Transmembrane</keyword>
<name>A0A285U567_9HYPH</name>
<proteinExistence type="predicted"/>
<keyword evidence="3" id="KW-1185">Reference proteome</keyword>
<evidence type="ECO:0000313" key="2">
    <source>
        <dbReference type="EMBL" id="SOC35656.1"/>
    </source>
</evidence>
<evidence type="ECO:0000256" key="1">
    <source>
        <dbReference type="SAM" id="Phobius"/>
    </source>
</evidence>
<dbReference type="AlphaFoldDB" id="A0A285U567"/>
<feature type="transmembrane region" description="Helical" evidence="1">
    <location>
        <begin position="29"/>
        <end position="48"/>
    </location>
</feature>
<dbReference type="Pfam" id="PF11666">
    <property type="entry name" value="DUF2933"/>
    <property type="match status" value="1"/>
</dbReference>
<feature type="transmembrane region" description="Helical" evidence="1">
    <location>
        <begin position="7"/>
        <end position="23"/>
    </location>
</feature>
<dbReference type="RefSeq" id="WP_097136012.1">
    <property type="nucleotide sequence ID" value="NZ_OBQD01000001.1"/>
</dbReference>
<gene>
    <name evidence="2" type="ORF">SAMN05892877_101465</name>
</gene>
<sequence>MTSSRTWMLMAASLAAIVLFFVLREHWGHALGFLPYLVLLACPVMHLFHGHGGHGHHRGASDEEK</sequence>
<accession>A0A285U567</accession>
<keyword evidence="1" id="KW-0472">Membrane</keyword>
<evidence type="ECO:0008006" key="4">
    <source>
        <dbReference type="Google" id="ProtNLM"/>
    </source>
</evidence>
<dbReference type="EMBL" id="OBQD01000001">
    <property type="protein sequence ID" value="SOC35656.1"/>
    <property type="molecule type" value="Genomic_DNA"/>
</dbReference>
<dbReference type="Proteomes" id="UP000219167">
    <property type="component" value="Unassembled WGS sequence"/>
</dbReference>